<sequence length="235" mass="26723">MEFFSSQESLTFVQWLLRALVGFTFFIVVAKLMGQRSLSQVGLLDFVIVLLIGNIIAHPLSDEGLGLKGSMITMGSILVLYLIGILFSLRSHKTRKLFIPDPLPVIENGQIIYKNIRKARISLDVLLSELRKKQTEDINKVALAIWEPSGEVSVFLKSGYQPLTPTTLNTPIQPFQMPRTVIREKEIDYNELNKFGKDQTWLLNKINTTYGNVQLKDILLATIDENENVNIFLYH</sequence>
<name>A0ABW5QE97_9BACI</name>
<dbReference type="InterPro" id="IPR007353">
    <property type="entry name" value="DUF421"/>
</dbReference>
<keyword evidence="4 7" id="KW-0812">Transmembrane</keyword>
<dbReference type="EMBL" id="JBHUMZ010000052">
    <property type="protein sequence ID" value="MFD2640221.1"/>
    <property type="molecule type" value="Genomic_DNA"/>
</dbReference>
<accession>A0ABW5QE97</accession>
<keyword evidence="10" id="KW-1185">Reference proteome</keyword>
<feature type="transmembrane region" description="Helical" evidence="7">
    <location>
        <begin position="72"/>
        <end position="89"/>
    </location>
</feature>
<dbReference type="Proteomes" id="UP001597452">
    <property type="component" value="Unassembled WGS sequence"/>
</dbReference>
<feature type="transmembrane region" description="Helical" evidence="7">
    <location>
        <begin position="12"/>
        <end position="30"/>
    </location>
</feature>
<keyword evidence="3" id="KW-1003">Cell membrane</keyword>
<dbReference type="InterPro" id="IPR023090">
    <property type="entry name" value="UPF0702_alpha/beta_dom_sf"/>
</dbReference>
<comment type="similarity">
    <text evidence="2">Belongs to the UPF0702 family.</text>
</comment>
<proteinExistence type="inferred from homology"/>
<evidence type="ECO:0000256" key="7">
    <source>
        <dbReference type="SAM" id="Phobius"/>
    </source>
</evidence>
<comment type="subcellular location">
    <subcellularLocation>
        <location evidence="1">Cell membrane</location>
        <topology evidence="1">Multi-pass membrane protein</topology>
    </subcellularLocation>
</comment>
<dbReference type="PANTHER" id="PTHR34582">
    <property type="entry name" value="UPF0702 TRANSMEMBRANE PROTEIN YCAP"/>
    <property type="match status" value="1"/>
</dbReference>
<evidence type="ECO:0000313" key="10">
    <source>
        <dbReference type="Proteomes" id="UP001597452"/>
    </source>
</evidence>
<evidence type="ECO:0000256" key="4">
    <source>
        <dbReference type="ARBA" id="ARBA00022692"/>
    </source>
</evidence>
<dbReference type="PANTHER" id="PTHR34582:SF5">
    <property type="entry name" value="UPF0702 TRANSMEMBRANE PROTEIN YETF"/>
    <property type="match status" value="1"/>
</dbReference>
<keyword evidence="6 7" id="KW-0472">Membrane</keyword>
<comment type="caution">
    <text evidence="9">The sequence shown here is derived from an EMBL/GenBank/DDBJ whole genome shotgun (WGS) entry which is preliminary data.</text>
</comment>
<evidence type="ECO:0000256" key="6">
    <source>
        <dbReference type="ARBA" id="ARBA00023136"/>
    </source>
</evidence>
<evidence type="ECO:0000256" key="5">
    <source>
        <dbReference type="ARBA" id="ARBA00022989"/>
    </source>
</evidence>
<evidence type="ECO:0000259" key="8">
    <source>
        <dbReference type="Pfam" id="PF04239"/>
    </source>
</evidence>
<evidence type="ECO:0000256" key="3">
    <source>
        <dbReference type="ARBA" id="ARBA00022475"/>
    </source>
</evidence>
<keyword evidence="5 7" id="KW-1133">Transmembrane helix</keyword>
<protein>
    <submittedName>
        <fullName evidence="9">DUF421 domain-containing protein</fullName>
    </submittedName>
</protein>
<evidence type="ECO:0000313" key="9">
    <source>
        <dbReference type="EMBL" id="MFD2640221.1"/>
    </source>
</evidence>
<organism evidence="9 10">
    <name type="scientific">Piscibacillus salipiscarius</name>
    <dbReference type="NCBI Taxonomy" id="299480"/>
    <lineage>
        <taxon>Bacteria</taxon>
        <taxon>Bacillati</taxon>
        <taxon>Bacillota</taxon>
        <taxon>Bacilli</taxon>
        <taxon>Bacillales</taxon>
        <taxon>Bacillaceae</taxon>
        <taxon>Piscibacillus</taxon>
    </lineage>
</organism>
<dbReference type="Pfam" id="PF04239">
    <property type="entry name" value="DUF421"/>
    <property type="match status" value="1"/>
</dbReference>
<gene>
    <name evidence="9" type="ORF">ACFSW4_15235</name>
</gene>
<evidence type="ECO:0000256" key="2">
    <source>
        <dbReference type="ARBA" id="ARBA00006448"/>
    </source>
</evidence>
<reference evidence="10" key="1">
    <citation type="journal article" date="2019" name="Int. J. Syst. Evol. Microbiol.">
        <title>The Global Catalogue of Microorganisms (GCM) 10K type strain sequencing project: providing services to taxonomists for standard genome sequencing and annotation.</title>
        <authorList>
            <consortium name="The Broad Institute Genomics Platform"/>
            <consortium name="The Broad Institute Genome Sequencing Center for Infectious Disease"/>
            <person name="Wu L."/>
            <person name="Ma J."/>
        </authorList>
    </citation>
    <scope>NUCLEOTIDE SEQUENCE [LARGE SCALE GENOMIC DNA]</scope>
    <source>
        <strain evidence="10">TISTR 1571</strain>
    </source>
</reference>
<evidence type="ECO:0000256" key="1">
    <source>
        <dbReference type="ARBA" id="ARBA00004651"/>
    </source>
</evidence>
<dbReference type="Gene3D" id="3.30.240.20">
    <property type="entry name" value="bsu07140 like domains"/>
    <property type="match status" value="2"/>
</dbReference>
<dbReference type="RefSeq" id="WP_377330330.1">
    <property type="nucleotide sequence ID" value="NZ_JBHUMZ010000052.1"/>
</dbReference>
<feature type="transmembrane region" description="Helical" evidence="7">
    <location>
        <begin position="42"/>
        <end position="60"/>
    </location>
</feature>
<feature type="domain" description="YetF C-terminal" evidence="8">
    <location>
        <begin position="90"/>
        <end position="223"/>
    </location>
</feature>